<dbReference type="CDD" id="cd14750">
    <property type="entry name" value="PBP2_TMBP"/>
    <property type="match status" value="1"/>
</dbReference>
<accession>A0A0G3BU55</accession>
<dbReference type="Gene3D" id="3.40.190.10">
    <property type="entry name" value="Periplasmic binding protein-like II"/>
    <property type="match status" value="2"/>
</dbReference>
<dbReference type="PANTHER" id="PTHR43649">
    <property type="entry name" value="ARABINOSE-BINDING PROTEIN-RELATED"/>
    <property type="match status" value="1"/>
</dbReference>
<dbReference type="Proteomes" id="UP000035352">
    <property type="component" value="Chromosome"/>
</dbReference>
<proteinExistence type="inferred from homology"/>
<dbReference type="SUPFAM" id="SSF53850">
    <property type="entry name" value="Periplasmic binding protein-like II"/>
    <property type="match status" value="1"/>
</dbReference>
<keyword evidence="7" id="KW-1185">Reference proteome</keyword>
<evidence type="ECO:0000256" key="5">
    <source>
        <dbReference type="SAM" id="SignalP"/>
    </source>
</evidence>
<comment type="similarity">
    <text evidence="2">Belongs to the bacterial solute-binding protein 1 family.</text>
</comment>
<dbReference type="PATRIC" id="fig|413882.6.peg.3523"/>
<gene>
    <name evidence="6" type="primary">thuE</name>
    <name evidence="6" type="ORF">AAW51_3374</name>
</gene>
<dbReference type="KEGG" id="pbh:AAW51_3374"/>
<keyword evidence="3" id="KW-0813">Transport</keyword>
<reference evidence="6 7" key="1">
    <citation type="submission" date="2015-05" db="EMBL/GenBank/DDBJ databases">
        <authorList>
            <person name="Tang B."/>
            <person name="Yu Y."/>
        </authorList>
    </citation>
    <scope>NUCLEOTIDE SEQUENCE [LARGE SCALE GENOMIC DNA]</scope>
    <source>
        <strain evidence="6 7">DSM 7029</strain>
    </source>
</reference>
<dbReference type="InterPro" id="IPR050490">
    <property type="entry name" value="Bact_solute-bd_prot1"/>
</dbReference>
<protein>
    <submittedName>
        <fullName evidence="6">ABC transporter substrate-binding protein</fullName>
    </submittedName>
</protein>
<dbReference type="InterPro" id="IPR006059">
    <property type="entry name" value="SBP"/>
</dbReference>
<feature type="signal peptide" evidence="5">
    <location>
        <begin position="1"/>
        <end position="31"/>
    </location>
</feature>
<dbReference type="PANTHER" id="PTHR43649:SF34">
    <property type="entry name" value="ABC TRANSPORTER PERIPLASMIC-BINDING PROTEIN YCJN-RELATED"/>
    <property type="match status" value="1"/>
</dbReference>
<feature type="chain" id="PRO_5002551790" evidence="5">
    <location>
        <begin position="32"/>
        <end position="430"/>
    </location>
</feature>
<evidence type="ECO:0000256" key="1">
    <source>
        <dbReference type="ARBA" id="ARBA00004418"/>
    </source>
</evidence>
<comment type="subcellular location">
    <subcellularLocation>
        <location evidence="1">Periplasm</location>
    </subcellularLocation>
</comment>
<name>A0A0G3BU55_9BURK</name>
<evidence type="ECO:0000256" key="2">
    <source>
        <dbReference type="ARBA" id="ARBA00008520"/>
    </source>
</evidence>
<dbReference type="EMBL" id="CP011371">
    <property type="protein sequence ID" value="AKJ30065.1"/>
    <property type="molecule type" value="Genomic_DNA"/>
</dbReference>
<evidence type="ECO:0000313" key="7">
    <source>
        <dbReference type="Proteomes" id="UP000035352"/>
    </source>
</evidence>
<dbReference type="RefSeq" id="WP_047195525.1">
    <property type="nucleotide sequence ID" value="NZ_CP011371.1"/>
</dbReference>
<sequence length="430" mass="46717">MSRITWSRLVRSTAALALLAPLAFASGSAGAATIRAACSGIGVELELCRTATEVWAAKTGNTVELVPVPSEGSARLAWLQKMLDAKSDKIDVVQLDVVQVGSLRDHLLDLKPYSKGVEKQHFAGMVANGTVGDKLIAMPWFIDAGLLFYRKDLLEKYQQDLPKTWEQLTKVAEHIQRAERAAGQKELWGYVWQGRAYEGLTCDALEWLSSFGGGTLVDETGKVTLGGTAAVNALTTAVSWVGTISPPEVLTFSEEESRRVFQNGHAVFMRNWPYAWALAEAADSPIKGKVGIAILPKGSGDAARHASTLGGQQLAASKYSKNPALAADLLLYLTSAEVQKQRAVKASYNPTLNDLYRDPDVKASNPYLGALMRSFFATVARPSSATGSKYNDVSAEFFTTVHEALERRIKPEEAVSRIESKLQQLQRAGW</sequence>
<evidence type="ECO:0000256" key="4">
    <source>
        <dbReference type="ARBA" id="ARBA00022729"/>
    </source>
</evidence>
<keyword evidence="4 5" id="KW-0732">Signal</keyword>
<dbReference type="OrthoDB" id="9804061at2"/>
<dbReference type="STRING" id="413882.AAW51_3374"/>
<dbReference type="AlphaFoldDB" id="A0A0G3BU55"/>
<dbReference type="Pfam" id="PF01547">
    <property type="entry name" value="SBP_bac_1"/>
    <property type="match status" value="1"/>
</dbReference>
<evidence type="ECO:0000256" key="3">
    <source>
        <dbReference type="ARBA" id="ARBA00022448"/>
    </source>
</evidence>
<organism evidence="6 7">
    <name type="scientific">Caldimonas brevitalea</name>
    <dbReference type="NCBI Taxonomy" id="413882"/>
    <lineage>
        <taxon>Bacteria</taxon>
        <taxon>Pseudomonadati</taxon>
        <taxon>Pseudomonadota</taxon>
        <taxon>Betaproteobacteria</taxon>
        <taxon>Burkholderiales</taxon>
        <taxon>Sphaerotilaceae</taxon>
        <taxon>Caldimonas</taxon>
    </lineage>
</organism>
<dbReference type="GO" id="GO:0042597">
    <property type="term" value="C:periplasmic space"/>
    <property type="evidence" value="ECO:0007669"/>
    <property type="project" value="UniProtKB-SubCell"/>
</dbReference>
<evidence type="ECO:0000313" key="6">
    <source>
        <dbReference type="EMBL" id="AKJ30065.1"/>
    </source>
</evidence>